<dbReference type="PANTHER" id="PTHR31157">
    <property type="entry name" value="SCP DOMAIN-CONTAINING PROTEIN"/>
    <property type="match status" value="1"/>
</dbReference>
<feature type="region of interest" description="Disordered" evidence="1">
    <location>
        <begin position="53"/>
        <end position="96"/>
    </location>
</feature>
<organism evidence="3 4">
    <name type="scientific">Shouchella miscanthi</name>
    <dbReference type="NCBI Taxonomy" id="2598861"/>
    <lineage>
        <taxon>Bacteria</taxon>
        <taxon>Bacillati</taxon>
        <taxon>Bacillota</taxon>
        <taxon>Bacilli</taxon>
        <taxon>Bacillales</taxon>
        <taxon>Bacillaceae</taxon>
        <taxon>Shouchella</taxon>
    </lineage>
</organism>
<accession>A0ABU6NHB6</accession>
<comment type="caution">
    <text evidence="3">The sequence shown here is derived from an EMBL/GenBank/DDBJ whole genome shotgun (WGS) entry which is preliminary data.</text>
</comment>
<dbReference type="InterPro" id="IPR035940">
    <property type="entry name" value="CAP_sf"/>
</dbReference>
<sequence length="217" mass="23688">MKKLAIATFVATLALGLNHVDRAEASTGHQYNTAPIQWSGDCFSSAPSYGDINWSTGDWQQPEVEEEAPESETEVVEEESDASEEVAEASDVSEEEQQMVDLVNSARAESGLAPLEIDQELTEVARVKAQDMIDNNYFAHESPTYGSPFQMMDHFGITYQTAGENLAGNQTVEQAHTALMNSQGHRENILSSNYSEVGIGIVDGGPYGKMFVQLFKG</sequence>
<reference evidence="3 4" key="1">
    <citation type="submission" date="2023-03" db="EMBL/GenBank/DDBJ databases">
        <title>Bacillus Genome Sequencing.</title>
        <authorList>
            <person name="Dunlap C."/>
        </authorList>
    </citation>
    <scope>NUCLEOTIDE SEQUENCE [LARGE SCALE GENOMIC DNA]</scope>
    <source>
        <strain evidence="3 4">B-4107</strain>
    </source>
</reference>
<evidence type="ECO:0000313" key="4">
    <source>
        <dbReference type="Proteomes" id="UP001341820"/>
    </source>
</evidence>
<evidence type="ECO:0000256" key="1">
    <source>
        <dbReference type="SAM" id="MobiDB-lite"/>
    </source>
</evidence>
<protein>
    <submittedName>
        <fullName evidence="3">CAP domain-containing protein</fullName>
    </submittedName>
</protein>
<dbReference type="InterPro" id="IPR014258">
    <property type="entry name" value="CAP_domain_YkwD-like"/>
</dbReference>
<dbReference type="RefSeq" id="WP_274272822.1">
    <property type="nucleotide sequence ID" value="NZ_JAROAS010000006.1"/>
</dbReference>
<feature type="compositionally biased region" description="Acidic residues" evidence="1">
    <location>
        <begin position="63"/>
        <end position="96"/>
    </location>
</feature>
<gene>
    <name evidence="3" type="ORF">P5F74_05550</name>
</gene>
<feature type="domain" description="SCP" evidence="2">
    <location>
        <begin position="100"/>
        <end position="215"/>
    </location>
</feature>
<dbReference type="Gene3D" id="3.40.33.10">
    <property type="entry name" value="CAP"/>
    <property type="match status" value="1"/>
</dbReference>
<dbReference type="EMBL" id="JAROAS010000006">
    <property type="protein sequence ID" value="MED4127593.1"/>
    <property type="molecule type" value="Genomic_DNA"/>
</dbReference>
<dbReference type="InterPro" id="IPR014044">
    <property type="entry name" value="CAP_dom"/>
</dbReference>
<evidence type="ECO:0000313" key="3">
    <source>
        <dbReference type="EMBL" id="MED4127593.1"/>
    </source>
</evidence>
<dbReference type="Pfam" id="PF00188">
    <property type="entry name" value="CAP"/>
    <property type="match status" value="1"/>
</dbReference>
<dbReference type="NCBIfam" id="TIGR02909">
    <property type="entry name" value="spore_YkwD"/>
    <property type="match status" value="1"/>
</dbReference>
<dbReference type="SUPFAM" id="SSF55797">
    <property type="entry name" value="PR-1-like"/>
    <property type="match status" value="1"/>
</dbReference>
<dbReference type="PANTHER" id="PTHR31157:SF1">
    <property type="entry name" value="SCP DOMAIN-CONTAINING PROTEIN"/>
    <property type="match status" value="1"/>
</dbReference>
<proteinExistence type="predicted"/>
<dbReference type="Proteomes" id="UP001341820">
    <property type="component" value="Unassembled WGS sequence"/>
</dbReference>
<name>A0ABU6NHB6_9BACI</name>
<keyword evidence="4" id="KW-1185">Reference proteome</keyword>
<dbReference type="CDD" id="cd05379">
    <property type="entry name" value="CAP_bacterial"/>
    <property type="match status" value="1"/>
</dbReference>
<evidence type="ECO:0000259" key="2">
    <source>
        <dbReference type="Pfam" id="PF00188"/>
    </source>
</evidence>